<evidence type="ECO:0000256" key="1">
    <source>
        <dbReference type="SAM" id="MobiDB-lite"/>
    </source>
</evidence>
<proteinExistence type="predicted"/>
<dbReference type="EMBL" id="AP021861">
    <property type="protein sequence ID" value="BBO33192.1"/>
    <property type="molecule type" value="Genomic_DNA"/>
</dbReference>
<evidence type="ECO:0000313" key="3">
    <source>
        <dbReference type="Proteomes" id="UP000326837"/>
    </source>
</evidence>
<feature type="region of interest" description="Disordered" evidence="1">
    <location>
        <begin position="277"/>
        <end position="318"/>
    </location>
</feature>
<dbReference type="RefSeq" id="WP_152099022.1">
    <property type="nucleotide sequence ID" value="NZ_AP021861.1"/>
</dbReference>
<gene>
    <name evidence="2" type="ORF">PLANPX_2804</name>
</gene>
<organism evidence="2 3">
    <name type="scientific">Lacipirellula parvula</name>
    <dbReference type="NCBI Taxonomy" id="2650471"/>
    <lineage>
        <taxon>Bacteria</taxon>
        <taxon>Pseudomonadati</taxon>
        <taxon>Planctomycetota</taxon>
        <taxon>Planctomycetia</taxon>
        <taxon>Pirellulales</taxon>
        <taxon>Lacipirellulaceae</taxon>
        <taxon>Lacipirellula</taxon>
    </lineage>
</organism>
<accession>A0A5K7XB73</accession>
<sequence>MQRQYIRQRERVFTEEMKVKFCRLVRESYSLAEAAQGVGVTLRTVQRYRREEEDFDQEVRMAKLAKPDPLKLMESAARTHWRAAAWLLERTKPETYARKRGDLASGLKVTKALRLMMETALANTPEEARSELFKHLDKTYEHALDCCFPSLGPWNRPREPKMADTPLVFRERAKSAPVIHNYGIGTPDEWSFAAKPEPPRSHAPRQAPNAEVTPPPEPTLAPGSSNRGHNAPPALTEAERAQRHQDLLDWGRFFKPAARSTWPERTAGRYALAPQGVSMPNLRRGSSVLQHVDAPRRHAVRRWSGEEGTSHAERGKRP</sequence>
<keyword evidence="3" id="KW-1185">Reference proteome</keyword>
<name>A0A5K7XB73_9BACT</name>
<feature type="compositionally biased region" description="Basic and acidic residues" evidence="1">
    <location>
        <begin position="303"/>
        <end position="318"/>
    </location>
</feature>
<dbReference type="Proteomes" id="UP000326837">
    <property type="component" value="Chromosome"/>
</dbReference>
<reference evidence="3" key="1">
    <citation type="submission" date="2019-10" db="EMBL/GenBank/DDBJ databases">
        <title>Lacipirellula parvula gen. nov., sp. nov., representing a lineage of planctomycetes widespread in freshwater anoxic habitats, and description of the family Lacipirellulaceae.</title>
        <authorList>
            <person name="Dedysh S.N."/>
            <person name="Kulichevskaya I.S."/>
            <person name="Beletsky A.V."/>
            <person name="Rakitin A.L."/>
            <person name="Mardanov A.V."/>
            <person name="Ivanova A.A."/>
            <person name="Saltykova V.X."/>
            <person name="Rijpstra W.I.C."/>
            <person name="Sinninghe Damste J.S."/>
            <person name="Ravin N.V."/>
        </authorList>
    </citation>
    <scope>NUCLEOTIDE SEQUENCE [LARGE SCALE GENOMIC DNA]</scope>
    <source>
        <strain evidence="3">PX69</strain>
    </source>
</reference>
<protein>
    <submittedName>
        <fullName evidence="2">Uncharacterized protein</fullName>
    </submittedName>
</protein>
<dbReference type="AlphaFoldDB" id="A0A5K7XB73"/>
<evidence type="ECO:0000313" key="2">
    <source>
        <dbReference type="EMBL" id="BBO33192.1"/>
    </source>
</evidence>
<feature type="region of interest" description="Disordered" evidence="1">
    <location>
        <begin position="189"/>
        <end position="241"/>
    </location>
</feature>
<dbReference type="KEGG" id="lpav:PLANPX_2804"/>